<dbReference type="InterPro" id="IPR005467">
    <property type="entry name" value="His_kinase_dom"/>
</dbReference>
<keyword evidence="3" id="KW-0808">Transferase</keyword>
<dbReference type="PRINTS" id="PR00344">
    <property type="entry name" value="BCTRLSENSOR"/>
</dbReference>
<protein>
    <recommendedName>
        <fullName evidence="2">histidine kinase</fullName>
        <ecNumber evidence="2">2.7.13.3</ecNumber>
    </recommendedName>
</protein>
<dbReference type="InterPro" id="IPR036890">
    <property type="entry name" value="HATPase_C_sf"/>
</dbReference>
<dbReference type="InterPro" id="IPR018490">
    <property type="entry name" value="cNMP-bd_dom_sf"/>
</dbReference>
<accession>A0AB39PRB0</accession>
<sequence length="481" mass="52951">MSGQSMPCSPAEIGSLFLFEKLTPEQLGRLCSEGRVELFQPGPVYAEGDPATCFYVMVEGTVVLSRRVGGDDVEGTRTSQSGVYSGAWQAYLGDRVPQVYNSSMRVTEPTRFFVLPADTFAAVIQEWFPMALHLLEGLFFGQKSTQSAINQRERLLALGSLSAGLTHELNNPAAAAVRATATLRERVAKMRHKLAVITQGSYSPEVIANLVDIQERTAERVAKAPTLSPLEASDREDELTDWLDDHGIQEGWRIAPTFVQAGLDADWLDQIAAAVDEEILPNAIGWLNYTVETELLMDEINDSTNRISHLVDAAKQYSQLDRAPFQNADVHELLDSTLLMLSGKIGRQIKVVKEYDRSLPRIPAYPAELNQVWTNLIDNAVAAIESTGGEGTLTVRTAPDHDRLLVEFRDTGVGIPPEHRGRIFDPFFTTKPVGEGTGLGLDISWRIVVNKHHGSIQVESQPGDTRFQVLLPLTSVEEESA</sequence>
<dbReference type="GO" id="GO:0005524">
    <property type="term" value="F:ATP binding"/>
    <property type="evidence" value="ECO:0007669"/>
    <property type="project" value="UniProtKB-KW"/>
</dbReference>
<dbReference type="InterPro" id="IPR003594">
    <property type="entry name" value="HATPase_dom"/>
</dbReference>
<dbReference type="EMBL" id="CP163439">
    <property type="protein sequence ID" value="XDQ32105.1"/>
    <property type="molecule type" value="Genomic_DNA"/>
</dbReference>
<dbReference type="Gene3D" id="2.60.120.10">
    <property type="entry name" value="Jelly Rolls"/>
    <property type="match status" value="1"/>
</dbReference>
<proteinExistence type="predicted"/>
<organism evidence="6">
    <name type="scientific">Streptomyces sp. R28</name>
    <dbReference type="NCBI Taxonomy" id="3238628"/>
    <lineage>
        <taxon>Bacteria</taxon>
        <taxon>Bacillati</taxon>
        <taxon>Actinomycetota</taxon>
        <taxon>Actinomycetes</taxon>
        <taxon>Kitasatosporales</taxon>
        <taxon>Streptomycetaceae</taxon>
        <taxon>Streptomyces</taxon>
    </lineage>
</organism>
<dbReference type="RefSeq" id="WP_369166599.1">
    <property type="nucleotide sequence ID" value="NZ_CP163439.1"/>
</dbReference>
<dbReference type="EC" id="2.7.13.3" evidence="2"/>
<dbReference type="InterPro" id="IPR014710">
    <property type="entry name" value="RmlC-like_jellyroll"/>
</dbReference>
<keyword evidence="6" id="KW-0547">Nucleotide-binding</keyword>
<feature type="domain" description="Histidine kinase" evidence="5">
    <location>
        <begin position="296"/>
        <end position="475"/>
    </location>
</feature>
<evidence type="ECO:0000256" key="2">
    <source>
        <dbReference type="ARBA" id="ARBA00012438"/>
    </source>
</evidence>
<name>A0AB39PRB0_9ACTN</name>
<dbReference type="CDD" id="cd00038">
    <property type="entry name" value="CAP_ED"/>
    <property type="match status" value="1"/>
</dbReference>
<dbReference type="Pfam" id="PF02518">
    <property type="entry name" value="HATPase_c"/>
    <property type="match status" value="1"/>
</dbReference>
<dbReference type="SMART" id="SM00387">
    <property type="entry name" value="HATPase_c"/>
    <property type="match status" value="1"/>
</dbReference>
<dbReference type="InterPro" id="IPR004358">
    <property type="entry name" value="Sig_transdc_His_kin-like_C"/>
</dbReference>
<dbReference type="Gene3D" id="3.30.565.10">
    <property type="entry name" value="Histidine kinase-like ATPase, C-terminal domain"/>
    <property type="match status" value="1"/>
</dbReference>
<reference evidence="6" key="1">
    <citation type="submission" date="2024-07" db="EMBL/GenBank/DDBJ databases">
        <authorList>
            <person name="Yu S.T."/>
        </authorList>
    </citation>
    <scope>NUCLEOTIDE SEQUENCE</scope>
    <source>
        <strain evidence="6">R28</strain>
    </source>
</reference>
<evidence type="ECO:0000256" key="3">
    <source>
        <dbReference type="ARBA" id="ARBA00022777"/>
    </source>
</evidence>
<evidence type="ECO:0000256" key="1">
    <source>
        <dbReference type="ARBA" id="ARBA00000085"/>
    </source>
</evidence>
<gene>
    <name evidence="6" type="ORF">AB5J49_01400</name>
</gene>
<dbReference type="Gene3D" id="1.10.287.130">
    <property type="match status" value="1"/>
</dbReference>
<evidence type="ECO:0000313" key="6">
    <source>
        <dbReference type="EMBL" id="XDQ32105.1"/>
    </source>
</evidence>
<comment type="catalytic activity">
    <reaction evidence="1">
        <text>ATP + protein L-histidine = ADP + protein N-phospho-L-histidine.</text>
        <dbReference type="EC" id="2.7.13.3"/>
    </reaction>
</comment>
<dbReference type="GO" id="GO:0000160">
    <property type="term" value="P:phosphorelay signal transduction system"/>
    <property type="evidence" value="ECO:0007669"/>
    <property type="project" value="UniProtKB-KW"/>
</dbReference>
<keyword evidence="4" id="KW-0902">Two-component regulatory system</keyword>
<dbReference type="PANTHER" id="PTHR43065">
    <property type="entry name" value="SENSOR HISTIDINE KINASE"/>
    <property type="match status" value="1"/>
</dbReference>
<dbReference type="CDD" id="cd16943">
    <property type="entry name" value="HATPase_AtoS-like"/>
    <property type="match status" value="1"/>
</dbReference>
<keyword evidence="6" id="KW-0067">ATP-binding</keyword>
<dbReference type="PANTHER" id="PTHR43065:SF48">
    <property type="entry name" value="HISTIDINE KINASE"/>
    <property type="match status" value="1"/>
</dbReference>
<dbReference type="AlphaFoldDB" id="A0AB39PRB0"/>
<dbReference type="PROSITE" id="PS50109">
    <property type="entry name" value="HIS_KIN"/>
    <property type="match status" value="1"/>
</dbReference>
<evidence type="ECO:0000259" key="5">
    <source>
        <dbReference type="PROSITE" id="PS50109"/>
    </source>
</evidence>
<evidence type="ECO:0000256" key="4">
    <source>
        <dbReference type="ARBA" id="ARBA00023012"/>
    </source>
</evidence>
<dbReference type="InterPro" id="IPR000595">
    <property type="entry name" value="cNMP-bd_dom"/>
</dbReference>
<dbReference type="SUPFAM" id="SSF55874">
    <property type="entry name" value="ATPase domain of HSP90 chaperone/DNA topoisomerase II/histidine kinase"/>
    <property type="match status" value="1"/>
</dbReference>
<dbReference type="SUPFAM" id="SSF51206">
    <property type="entry name" value="cAMP-binding domain-like"/>
    <property type="match status" value="1"/>
</dbReference>
<keyword evidence="3" id="KW-0418">Kinase</keyword>
<dbReference type="GO" id="GO:0004673">
    <property type="term" value="F:protein histidine kinase activity"/>
    <property type="evidence" value="ECO:0007669"/>
    <property type="project" value="UniProtKB-EC"/>
</dbReference>